<reference evidence="1 2" key="1">
    <citation type="journal article" date="2011" name="Int. J. Syst. Evol. Microbiol.">
        <title>Zhongshania antarctica gen. nov., sp. nov. and Zhongshania guokunii sp. nov., gammaproteobacteria respectively isolated from coastal attached (fast) ice and surface seawater of the Antarctic.</title>
        <authorList>
            <person name="Li H.J."/>
            <person name="Zhang X.Y."/>
            <person name="Chen C.X."/>
            <person name="Zhang Y.J."/>
            <person name="Gao Z.M."/>
            <person name="Yu Y."/>
            <person name="Chen X.L."/>
            <person name="Chen B."/>
            <person name="Zhang Y.Z."/>
        </authorList>
    </citation>
    <scope>NUCLEOTIDE SEQUENCE [LARGE SCALE GENOMIC DNA]</scope>
    <source>
        <strain evidence="1 2">ZS6-22T</strain>
    </source>
</reference>
<dbReference type="EMBL" id="JBFRYA010000002">
    <property type="protein sequence ID" value="MEX1667903.1"/>
    <property type="molecule type" value="Genomic_DNA"/>
</dbReference>
<sequence>MSSHRYQIDLSGHLADCEMNFRRLQQLLPVDAEAGDCLRFGVATNTVELLVKERAPYTTMLELRLHKPLVADLPSPLLHVRVYHDAKLAEVMGSRGLRPHKPRYHYPNDNMFQRDEKAQQNTYLGEWLSLCLELGHSLDNPLNILEI</sequence>
<protein>
    <submittedName>
        <fullName evidence="1">DUF1249 domain-containing protein</fullName>
    </submittedName>
</protein>
<evidence type="ECO:0000313" key="1">
    <source>
        <dbReference type="EMBL" id="MEX1667903.1"/>
    </source>
</evidence>
<proteinExistence type="predicted"/>
<comment type="caution">
    <text evidence="1">The sequence shown here is derived from an EMBL/GenBank/DDBJ whole genome shotgun (WGS) entry which is preliminary data.</text>
</comment>
<gene>
    <name evidence="1" type="ORF">AB4876_03215</name>
</gene>
<dbReference type="PANTHER" id="PTHR38774">
    <property type="entry name" value="CYTOPLASMIC PROTEIN-RELATED"/>
    <property type="match status" value="1"/>
</dbReference>
<name>A0ABV3U3Y8_9GAMM</name>
<organism evidence="1 2">
    <name type="scientific">Zhongshania guokunii</name>
    <dbReference type="NCBI Taxonomy" id="641783"/>
    <lineage>
        <taxon>Bacteria</taxon>
        <taxon>Pseudomonadati</taxon>
        <taxon>Pseudomonadota</taxon>
        <taxon>Gammaproteobacteria</taxon>
        <taxon>Cellvibrionales</taxon>
        <taxon>Spongiibacteraceae</taxon>
        <taxon>Zhongshania</taxon>
    </lineage>
</organism>
<dbReference type="InterPro" id="IPR009659">
    <property type="entry name" value="DUF1249"/>
</dbReference>
<accession>A0ABV3U3Y8</accession>
<evidence type="ECO:0000313" key="2">
    <source>
        <dbReference type="Proteomes" id="UP001557485"/>
    </source>
</evidence>
<keyword evidence="2" id="KW-1185">Reference proteome</keyword>
<dbReference type="Proteomes" id="UP001557485">
    <property type="component" value="Unassembled WGS sequence"/>
</dbReference>
<dbReference type="PANTHER" id="PTHR38774:SF1">
    <property type="entry name" value="CYTOPLASMIC PROTEIN"/>
    <property type="match status" value="1"/>
</dbReference>
<dbReference type="RefSeq" id="WP_368380203.1">
    <property type="nucleotide sequence ID" value="NZ_JBFRYA010000002.1"/>
</dbReference>
<dbReference type="Pfam" id="PF06853">
    <property type="entry name" value="DUF1249"/>
    <property type="match status" value="1"/>
</dbReference>